<evidence type="ECO:0000313" key="2">
    <source>
        <dbReference type="EMBL" id="MFJ3046343.1"/>
    </source>
</evidence>
<dbReference type="Gene3D" id="3.10.129.10">
    <property type="entry name" value="Hotdog Thioesterase"/>
    <property type="match status" value="1"/>
</dbReference>
<evidence type="ECO:0000259" key="1">
    <source>
        <dbReference type="Pfam" id="PF01575"/>
    </source>
</evidence>
<dbReference type="EMBL" id="JBIUZV010000005">
    <property type="protein sequence ID" value="MFJ3046343.1"/>
    <property type="molecule type" value="Genomic_DNA"/>
</dbReference>
<dbReference type="Proteomes" id="UP001617427">
    <property type="component" value="Unassembled WGS sequence"/>
</dbReference>
<evidence type="ECO:0000313" key="3">
    <source>
        <dbReference type="Proteomes" id="UP001617427"/>
    </source>
</evidence>
<comment type="caution">
    <text evidence="2">The sequence shown here is derived from an EMBL/GenBank/DDBJ whole genome shotgun (WGS) entry which is preliminary data.</text>
</comment>
<dbReference type="RefSeq" id="WP_050468310.1">
    <property type="nucleotide sequence ID" value="NZ_JBIUZV010000005.1"/>
</dbReference>
<dbReference type="InterPro" id="IPR002539">
    <property type="entry name" value="MaoC-like_dom"/>
</dbReference>
<accession>A0ABW8EZ80</accession>
<reference evidence="2 3" key="1">
    <citation type="submission" date="2024-10" db="EMBL/GenBank/DDBJ databases">
        <title>The Natural Products Discovery Center: Release of the First 8490 Sequenced Strains for Exploring Actinobacteria Biosynthetic Diversity.</title>
        <authorList>
            <person name="Kalkreuter E."/>
            <person name="Kautsar S.A."/>
            <person name="Yang D."/>
            <person name="Bader C.D."/>
            <person name="Teijaro C.N."/>
            <person name="Fluegel L."/>
            <person name="Davis C.M."/>
            <person name="Simpson J.R."/>
            <person name="Lauterbach L."/>
            <person name="Steele A.D."/>
            <person name="Gui C."/>
            <person name="Meng S."/>
            <person name="Li G."/>
            <person name="Viehrig K."/>
            <person name="Ye F."/>
            <person name="Su P."/>
            <person name="Kiefer A.F."/>
            <person name="Nichols A."/>
            <person name="Cepeda A.J."/>
            <person name="Yan W."/>
            <person name="Fan B."/>
            <person name="Jiang Y."/>
            <person name="Adhikari A."/>
            <person name="Zheng C.-J."/>
            <person name="Schuster L."/>
            <person name="Cowan T.M."/>
            <person name="Smanski M.J."/>
            <person name="Chevrette M.G."/>
            <person name="De Carvalho L.P.S."/>
            <person name="Shen B."/>
        </authorList>
    </citation>
    <scope>NUCLEOTIDE SEQUENCE [LARGE SCALE GENOMIC DNA]</scope>
    <source>
        <strain evidence="2 3">NPDC087045</strain>
    </source>
</reference>
<organism evidence="2 3">
    <name type="scientific">Herbaspirillum chlorophenolicum</name>
    <dbReference type="NCBI Taxonomy" id="211589"/>
    <lineage>
        <taxon>Bacteria</taxon>
        <taxon>Pseudomonadati</taxon>
        <taxon>Pseudomonadota</taxon>
        <taxon>Betaproteobacteria</taxon>
        <taxon>Burkholderiales</taxon>
        <taxon>Oxalobacteraceae</taxon>
        <taxon>Herbaspirillum</taxon>
    </lineage>
</organism>
<name>A0ABW8EZ80_9BURK</name>
<sequence>MRDIATLEELKSLAGQEVATSDWIEVTQEQVNQFADATGDHQWIHVDVERAARELPFGGTVAHGFFTLGLLSRMLGNAISLGQDVKMLLNYGLNRVRFPAPLPVGRRVRGIIVLESVEDIPGGAQLTWEITVECEGTEKPVCVAQFLVRRY</sequence>
<proteinExistence type="predicted"/>
<dbReference type="SUPFAM" id="SSF54637">
    <property type="entry name" value="Thioesterase/thiol ester dehydrase-isomerase"/>
    <property type="match status" value="1"/>
</dbReference>
<dbReference type="InterPro" id="IPR029069">
    <property type="entry name" value="HotDog_dom_sf"/>
</dbReference>
<dbReference type="Pfam" id="PF01575">
    <property type="entry name" value="MaoC_dehydratas"/>
    <property type="match status" value="1"/>
</dbReference>
<dbReference type="InterPro" id="IPR039375">
    <property type="entry name" value="NodN-like"/>
</dbReference>
<gene>
    <name evidence="2" type="ORF">ACIPEN_10955</name>
</gene>
<dbReference type="PANTHER" id="PTHR42993:SF1">
    <property type="entry name" value="MAOC-LIKE DEHYDRATASE DOMAIN-CONTAINING PROTEIN"/>
    <property type="match status" value="1"/>
</dbReference>
<keyword evidence="3" id="KW-1185">Reference proteome</keyword>
<dbReference type="PANTHER" id="PTHR42993">
    <property type="entry name" value="MAOC-LIKE DEHYDRATASE DOMAIN-CONTAINING PROTEIN"/>
    <property type="match status" value="1"/>
</dbReference>
<feature type="domain" description="MaoC-like" evidence="1">
    <location>
        <begin position="13"/>
        <end position="120"/>
    </location>
</feature>
<protein>
    <submittedName>
        <fullName evidence="2">MaoC family dehydratase</fullName>
    </submittedName>
</protein>
<dbReference type="CDD" id="cd03450">
    <property type="entry name" value="NodN"/>
    <property type="match status" value="1"/>
</dbReference>